<dbReference type="Pfam" id="PF00561">
    <property type="entry name" value="Abhydrolase_1"/>
    <property type="match status" value="1"/>
</dbReference>
<feature type="domain" description="AB hydrolase-1" evidence="2">
    <location>
        <begin position="30"/>
        <end position="289"/>
    </location>
</feature>
<dbReference type="EMBL" id="JBHTGP010000005">
    <property type="protein sequence ID" value="MFD0684967.1"/>
    <property type="molecule type" value="Genomic_DNA"/>
</dbReference>
<sequence>MGDITTGSVKANGLEFGYLAAGPADGPLALCLHGFPDSAHTWRHLLPELAAAGYRAVAPFMRGYAPTSVPEDGAYQGGAIAADAVALHAAFGAGPDAVIIGHDWGAFATYGAAASAPDRWRKAVAMAVPPLPVMTAAFLDYEQLKRSFYIFLFQTPVAEMAFGRTFVEGLWRDWSPAADSSGGAVDHTEDVDHVMSCLATPANVAAALGYYRAMFDQSRHIERYAAEQRATEVRGERPVLYLHGAEDGCLGADVVAPGQDVDAIVAALPPGSEAALVPGAGHFLQLDRPDEVNRRILGWLAD</sequence>
<dbReference type="InterPro" id="IPR000073">
    <property type="entry name" value="AB_hydrolase_1"/>
</dbReference>
<evidence type="ECO:0000313" key="4">
    <source>
        <dbReference type="Proteomes" id="UP001597063"/>
    </source>
</evidence>
<dbReference type="PANTHER" id="PTHR43329">
    <property type="entry name" value="EPOXIDE HYDROLASE"/>
    <property type="match status" value="1"/>
</dbReference>
<evidence type="ECO:0000256" key="1">
    <source>
        <dbReference type="ARBA" id="ARBA00022801"/>
    </source>
</evidence>
<evidence type="ECO:0000259" key="2">
    <source>
        <dbReference type="Pfam" id="PF00561"/>
    </source>
</evidence>
<dbReference type="Gene3D" id="3.40.50.1820">
    <property type="entry name" value="alpha/beta hydrolase"/>
    <property type="match status" value="1"/>
</dbReference>
<dbReference type="InterPro" id="IPR029058">
    <property type="entry name" value="AB_hydrolase_fold"/>
</dbReference>
<dbReference type="GO" id="GO:0016787">
    <property type="term" value="F:hydrolase activity"/>
    <property type="evidence" value="ECO:0007669"/>
    <property type="project" value="UniProtKB-KW"/>
</dbReference>
<name>A0ABW2XJT7_9ACTN</name>
<keyword evidence="1 3" id="KW-0378">Hydrolase</keyword>
<dbReference type="InterPro" id="IPR000639">
    <property type="entry name" value="Epox_hydrolase-like"/>
</dbReference>
<comment type="caution">
    <text evidence="3">The sequence shown here is derived from an EMBL/GenBank/DDBJ whole genome shotgun (WGS) entry which is preliminary data.</text>
</comment>
<accession>A0ABW2XJT7</accession>
<protein>
    <submittedName>
        <fullName evidence="3">Alpha/beta fold hydrolase</fullName>
    </submittedName>
</protein>
<dbReference type="RefSeq" id="WP_131761059.1">
    <property type="nucleotide sequence ID" value="NZ_CAACUY010000144.1"/>
</dbReference>
<dbReference type="Proteomes" id="UP001597063">
    <property type="component" value="Unassembled WGS sequence"/>
</dbReference>
<reference evidence="4" key="1">
    <citation type="journal article" date="2019" name="Int. J. Syst. Evol. Microbiol.">
        <title>The Global Catalogue of Microorganisms (GCM) 10K type strain sequencing project: providing services to taxonomists for standard genome sequencing and annotation.</title>
        <authorList>
            <consortium name="The Broad Institute Genomics Platform"/>
            <consortium name="The Broad Institute Genome Sequencing Center for Infectious Disease"/>
            <person name="Wu L."/>
            <person name="Ma J."/>
        </authorList>
    </citation>
    <scope>NUCLEOTIDE SEQUENCE [LARGE SCALE GENOMIC DNA]</scope>
    <source>
        <strain evidence="4">JCM 9371</strain>
    </source>
</reference>
<keyword evidence="4" id="KW-1185">Reference proteome</keyword>
<dbReference type="PRINTS" id="PR00412">
    <property type="entry name" value="EPOXHYDRLASE"/>
</dbReference>
<organism evidence="3 4">
    <name type="scientific">Actinomadura fibrosa</name>
    <dbReference type="NCBI Taxonomy" id="111802"/>
    <lineage>
        <taxon>Bacteria</taxon>
        <taxon>Bacillati</taxon>
        <taxon>Actinomycetota</taxon>
        <taxon>Actinomycetes</taxon>
        <taxon>Streptosporangiales</taxon>
        <taxon>Thermomonosporaceae</taxon>
        <taxon>Actinomadura</taxon>
    </lineage>
</organism>
<evidence type="ECO:0000313" key="3">
    <source>
        <dbReference type="EMBL" id="MFD0684967.1"/>
    </source>
</evidence>
<dbReference type="SUPFAM" id="SSF53474">
    <property type="entry name" value="alpha/beta-Hydrolases"/>
    <property type="match status" value="1"/>
</dbReference>
<gene>
    <name evidence="3" type="ORF">ACFQZM_10685</name>
</gene>
<proteinExistence type="predicted"/>